<protein>
    <submittedName>
        <fullName evidence="2">Putative salivary secreted protein</fullName>
    </submittedName>
</protein>
<feature type="chain" id="PRO_5012691406" evidence="1">
    <location>
        <begin position="22"/>
        <end position="168"/>
    </location>
</feature>
<dbReference type="AlphaFoldDB" id="A0A224XUX4"/>
<name>A0A224XUX4_9HEMI</name>
<accession>A0A224XUX4</accession>
<keyword evidence="1" id="KW-0732">Signal</keyword>
<dbReference type="EMBL" id="GFTR01002798">
    <property type="protein sequence ID" value="JAW13628.1"/>
    <property type="molecule type" value="Transcribed_RNA"/>
</dbReference>
<evidence type="ECO:0000313" key="2">
    <source>
        <dbReference type="EMBL" id="JAW13628.1"/>
    </source>
</evidence>
<sequence>MKLSLIFSLFFSLALVQNIDARPSSWSNWIPSSVSSAYGTVGGYLGNLNISEESTDLLSQGSPLARQVLGFAEIVPGLEPVTAYGRMGLNVAETAVQAVNKFQEQRNSLETLNGLFNVSNSLGSYFPKIAERFETIKTGVETALETIGQMIDRINNLASVFSKLFKPA</sequence>
<reference evidence="2" key="1">
    <citation type="journal article" date="2018" name="PLoS Negl. Trop. Dis.">
        <title>An insight into the salivary gland and fat body transcriptome of Panstrongylus lignarius (Hemiptera: Heteroptera), the main vector of Chagas disease in Peru.</title>
        <authorList>
            <person name="Nevoa J.C."/>
            <person name="Mendes M.T."/>
            <person name="da Silva M.V."/>
            <person name="Soares S.C."/>
            <person name="Oliveira C.J.F."/>
            <person name="Ribeiro J.M.C."/>
        </authorList>
    </citation>
    <scope>NUCLEOTIDE SEQUENCE</scope>
</reference>
<organism evidence="2">
    <name type="scientific">Panstrongylus lignarius</name>
    <dbReference type="NCBI Taxonomy" id="156445"/>
    <lineage>
        <taxon>Eukaryota</taxon>
        <taxon>Metazoa</taxon>
        <taxon>Ecdysozoa</taxon>
        <taxon>Arthropoda</taxon>
        <taxon>Hexapoda</taxon>
        <taxon>Insecta</taxon>
        <taxon>Pterygota</taxon>
        <taxon>Neoptera</taxon>
        <taxon>Paraneoptera</taxon>
        <taxon>Hemiptera</taxon>
        <taxon>Heteroptera</taxon>
        <taxon>Panheteroptera</taxon>
        <taxon>Cimicomorpha</taxon>
        <taxon>Reduviidae</taxon>
        <taxon>Triatominae</taxon>
        <taxon>Panstrongylus</taxon>
    </lineage>
</organism>
<proteinExistence type="predicted"/>
<evidence type="ECO:0000256" key="1">
    <source>
        <dbReference type="SAM" id="SignalP"/>
    </source>
</evidence>
<feature type="signal peptide" evidence="1">
    <location>
        <begin position="1"/>
        <end position="21"/>
    </location>
</feature>